<sequence>MQHVYPGSKHEKGKRQEEILSQNICPDLPVESVFLSFSLLHHNQVLTVMDLIFFLYHSLTKKLLTPSLPTPTIILLRDIVQLKVSHKKGETI</sequence>
<name>A0A0S3RC65_PHAAN</name>
<evidence type="ECO:0000313" key="2">
    <source>
        <dbReference type="Proteomes" id="UP000291084"/>
    </source>
</evidence>
<dbReference type="EMBL" id="AP015035">
    <property type="protein sequence ID" value="BAT78094.1"/>
    <property type="molecule type" value="Genomic_DNA"/>
</dbReference>
<proteinExistence type="predicted"/>
<keyword evidence="2" id="KW-1185">Reference proteome</keyword>
<evidence type="ECO:0000313" key="1">
    <source>
        <dbReference type="EMBL" id="BAT78094.1"/>
    </source>
</evidence>
<gene>
    <name evidence="1" type="primary">Vigan.02G073400</name>
    <name evidence="1" type="ORF">VIGAN_02073400</name>
</gene>
<organism evidence="1 2">
    <name type="scientific">Vigna angularis var. angularis</name>
    <dbReference type="NCBI Taxonomy" id="157739"/>
    <lineage>
        <taxon>Eukaryota</taxon>
        <taxon>Viridiplantae</taxon>
        <taxon>Streptophyta</taxon>
        <taxon>Embryophyta</taxon>
        <taxon>Tracheophyta</taxon>
        <taxon>Spermatophyta</taxon>
        <taxon>Magnoliopsida</taxon>
        <taxon>eudicotyledons</taxon>
        <taxon>Gunneridae</taxon>
        <taxon>Pentapetalae</taxon>
        <taxon>rosids</taxon>
        <taxon>fabids</taxon>
        <taxon>Fabales</taxon>
        <taxon>Fabaceae</taxon>
        <taxon>Papilionoideae</taxon>
        <taxon>50 kb inversion clade</taxon>
        <taxon>NPAAA clade</taxon>
        <taxon>indigoferoid/millettioid clade</taxon>
        <taxon>Phaseoleae</taxon>
        <taxon>Vigna</taxon>
    </lineage>
</organism>
<accession>A0A0S3RC65</accession>
<dbReference type="Proteomes" id="UP000291084">
    <property type="component" value="Chromosome 2"/>
</dbReference>
<dbReference type="AlphaFoldDB" id="A0A0S3RC65"/>
<reference evidence="1 2" key="1">
    <citation type="journal article" date="2015" name="Sci. Rep.">
        <title>The power of single molecule real-time sequencing technology in the de novo assembly of a eukaryotic genome.</title>
        <authorList>
            <person name="Sakai H."/>
            <person name="Naito K."/>
            <person name="Ogiso-Tanaka E."/>
            <person name="Takahashi Y."/>
            <person name="Iseki K."/>
            <person name="Muto C."/>
            <person name="Satou K."/>
            <person name="Teruya K."/>
            <person name="Shiroma A."/>
            <person name="Shimoji M."/>
            <person name="Hirano T."/>
            <person name="Itoh T."/>
            <person name="Kaga A."/>
            <person name="Tomooka N."/>
        </authorList>
    </citation>
    <scope>NUCLEOTIDE SEQUENCE [LARGE SCALE GENOMIC DNA]</scope>
    <source>
        <strain evidence="2">cv. Shumari</strain>
    </source>
</reference>
<protein>
    <submittedName>
        <fullName evidence="1">Uncharacterized protein</fullName>
    </submittedName>
</protein>